<accession>A0ABU8E7X6</accession>
<keyword evidence="1" id="KW-0238">DNA-binding</keyword>
<gene>
    <name evidence="3" type="ORF">UXQ13_14825</name>
</gene>
<dbReference type="Proteomes" id="UP001373496">
    <property type="component" value="Unassembled WGS sequence"/>
</dbReference>
<dbReference type="RefSeq" id="WP_336392495.1">
    <property type="nucleotide sequence ID" value="NZ_JBAPLV010000016.1"/>
</dbReference>
<dbReference type="SUPFAM" id="SSF46955">
    <property type="entry name" value="Putative DNA-binding domain"/>
    <property type="match status" value="1"/>
</dbReference>
<evidence type="ECO:0000313" key="4">
    <source>
        <dbReference type="Proteomes" id="UP001373496"/>
    </source>
</evidence>
<dbReference type="PROSITE" id="PS50937">
    <property type="entry name" value="HTH_MERR_2"/>
    <property type="match status" value="1"/>
</dbReference>
<reference evidence="3 4" key="1">
    <citation type="submission" date="2024-03" db="EMBL/GenBank/DDBJ databases">
        <title>Draft genome sequence of Klenkia terrae.</title>
        <authorList>
            <person name="Duangmal K."/>
            <person name="Chantavorakit T."/>
        </authorList>
    </citation>
    <scope>NUCLEOTIDE SEQUENCE [LARGE SCALE GENOMIC DNA]</scope>
    <source>
        <strain evidence="3 4">JCM 17786</strain>
    </source>
</reference>
<evidence type="ECO:0000313" key="3">
    <source>
        <dbReference type="EMBL" id="MEI4279741.1"/>
    </source>
</evidence>
<dbReference type="InterPro" id="IPR000551">
    <property type="entry name" value="MerR-type_HTH_dom"/>
</dbReference>
<evidence type="ECO:0000259" key="2">
    <source>
        <dbReference type="PROSITE" id="PS50937"/>
    </source>
</evidence>
<dbReference type="PANTHER" id="PTHR30204:SF97">
    <property type="entry name" value="MERR FAMILY REGULATORY PROTEIN"/>
    <property type="match status" value="1"/>
</dbReference>
<keyword evidence="4" id="KW-1185">Reference proteome</keyword>
<sequence length="316" mass="32828">MVAPEVSETGSAVLSVGAAAARLGVAPETLRSWGRRYGLTPSGRTGGGHRRYDPADLDRLLRMQRLVAEGCGAAEAARRVLAGADDAAGPSSPVRPRRRSGAGGTVLALPHAPPAARGLARAAARLDAAGVHEILGDLLVAHGTVATWDDVLRPVLVAAGLRWEQTGAGIDVEHLLSEAVVESLRAHRACQPRPHPGRGILLTSPPGDWHVLPLHVLAAALAELRVPTQVMGQLPATALVSAVRRTGVSGVFVWSQRARGEDEVAPRFPVDALPRTRGARVLVAGGPGWAGRAPDPQVVLSADLAHAVRLLAAAPR</sequence>
<dbReference type="Gene3D" id="1.10.1240.10">
    <property type="entry name" value="Methionine synthase domain"/>
    <property type="match status" value="1"/>
</dbReference>
<dbReference type="SMART" id="SM00422">
    <property type="entry name" value="HTH_MERR"/>
    <property type="match status" value="1"/>
</dbReference>
<dbReference type="Pfam" id="PF13411">
    <property type="entry name" value="MerR_1"/>
    <property type="match status" value="1"/>
</dbReference>
<comment type="caution">
    <text evidence="3">The sequence shown here is derived from an EMBL/GenBank/DDBJ whole genome shotgun (WGS) entry which is preliminary data.</text>
</comment>
<dbReference type="InterPro" id="IPR009061">
    <property type="entry name" value="DNA-bd_dom_put_sf"/>
</dbReference>
<dbReference type="PANTHER" id="PTHR30204">
    <property type="entry name" value="REDOX-CYCLING DRUG-SENSING TRANSCRIPTIONAL ACTIVATOR SOXR"/>
    <property type="match status" value="1"/>
</dbReference>
<proteinExistence type="predicted"/>
<name>A0ABU8E7X6_9ACTN</name>
<dbReference type="InterPro" id="IPR003759">
    <property type="entry name" value="Cbl-bd_cap"/>
</dbReference>
<organism evidence="3 4">
    <name type="scientific">Klenkia terrae</name>
    <dbReference type="NCBI Taxonomy" id="1052259"/>
    <lineage>
        <taxon>Bacteria</taxon>
        <taxon>Bacillati</taxon>
        <taxon>Actinomycetota</taxon>
        <taxon>Actinomycetes</taxon>
        <taxon>Geodermatophilales</taxon>
        <taxon>Geodermatophilaceae</taxon>
        <taxon>Klenkia</taxon>
    </lineage>
</organism>
<protein>
    <submittedName>
        <fullName evidence="3">MerR family transcriptional regulator</fullName>
    </submittedName>
</protein>
<dbReference type="InterPro" id="IPR036594">
    <property type="entry name" value="Meth_synthase_dom"/>
</dbReference>
<dbReference type="InterPro" id="IPR047057">
    <property type="entry name" value="MerR_fam"/>
</dbReference>
<dbReference type="Gene3D" id="3.40.50.280">
    <property type="entry name" value="Cobalamin-binding domain"/>
    <property type="match status" value="1"/>
</dbReference>
<evidence type="ECO:0000256" key="1">
    <source>
        <dbReference type="ARBA" id="ARBA00023125"/>
    </source>
</evidence>
<dbReference type="Pfam" id="PF02607">
    <property type="entry name" value="B12-binding_2"/>
    <property type="match status" value="1"/>
</dbReference>
<feature type="domain" description="HTH merR-type" evidence="2">
    <location>
        <begin position="13"/>
        <end position="82"/>
    </location>
</feature>
<dbReference type="Gene3D" id="1.10.1660.10">
    <property type="match status" value="1"/>
</dbReference>
<dbReference type="EMBL" id="JBAPLV010000016">
    <property type="protein sequence ID" value="MEI4279741.1"/>
    <property type="molecule type" value="Genomic_DNA"/>
</dbReference>